<accession>A0A1C3USI7</accession>
<evidence type="ECO:0000313" key="1">
    <source>
        <dbReference type="EMBL" id="SCB18394.1"/>
    </source>
</evidence>
<dbReference type="AlphaFoldDB" id="A0A1C3USI7"/>
<dbReference type="RefSeq" id="WP_092573390.1">
    <property type="nucleotide sequence ID" value="NZ_FMAF01000003.1"/>
</dbReference>
<evidence type="ECO:0000313" key="2">
    <source>
        <dbReference type="Proteomes" id="UP000199205"/>
    </source>
</evidence>
<proteinExistence type="predicted"/>
<dbReference type="Pfam" id="PF10805">
    <property type="entry name" value="DUF2730"/>
    <property type="match status" value="1"/>
</dbReference>
<gene>
    <name evidence="1" type="ORF">GA0061101_103257</name>
</gene>
<dbReference type="OrthoDB" id="7857886at2"/>
<evidence type="ECO:0008006" key="3">
    <source>
        <dbReference type="Google" id="ProtNLM"/>
    </source>
</evidence>
<protein>
    <recommendedName>
        <fullName evidence="3">DUF2730 family protein</fullName>
    </recommendedName>
</protein>
<dbReference type="Proteomes" id="UP000199205">
    <property type="component" value="Unassembled WGS sequence"/>
</dbReference>
<organism evidence="1 2">
    <name type="scientific">Rhizobium lusitanum</name>
    <dbReference type="NCBI Taxonomy" id="293958"/>
    <lineage>
        <taxon>Bacteria</taxon>
        <taxon>Pseudomonadati</taxon>
        <taxon>Pseudomonadota</taxon>
        <taxon>Alphaproteobacteria</taxon>
        <taxon>Hyphomicrobiales</taxon>
        <taxon>Rhizobiaceae</taxon>
        <taxon>Rhizobium/Agrobacterium group</taxon>
        <taxon>Rhizobium</taxon>
    </lineage>
</organism>
<sequence length="109" mass="12345">MMPQEILLYLNLALSSLALIGHAKGYFSSGEKKLEGRVDKVEKGQVDHDRRIQSLEGEIKHMPDKDSFQKMQLDLAELKGQINSMVKSSEATERATRRVEDFLLKRGGE</sequence>
<dbReference type="EMBL" id="FMAF01000003">
    <property type="protein sequence ID" value="SCB18394.1"/>
    <property type="molecule type" value="Genomic_DNA"/>
</dbReference>
<reference evidence="1 2" key="1">
    <citation type="submission" date="2016-08" db="EMBL/GenBank/DDBJ databases">
        <authorList>
            <person name="Seilhamer J.J."/>
        </authorList>
    </citation>
    <scope>NUCLEOTIDE SEQUENCE [LARGE SCALE GENOMIC DNA]</scope>
    <source>
        <strain evidence="1 2">P1-7</strain>
    </source>
</reference>
<dbReference type="InterPro" id="IPR020269">
    <property type="entry name" value="Phage_Mu_Releasin"/>
</dbReference>
<name>A0A1C3USI7_9HYPH</name>